<dbReference type="EMBL" id="SMSI01000004">
    <property type="protein sequence ID" value="TDH34500.1"/>
    <property type="molecule type" value="Genomic_DNA"/>
</dbReference>
<comment type="similarity">
    <text evidence="1">Belongs to the glycosyltransferase group 1 family. Glycosyltransferase 4 subfamily.</text>
</comment>
<sequence>MDIRDVEVVAPNFKRRLSGVTSTIIQVVPEQRTAGTRVATIGPGLPASLPSISLSQIPDLLKPPRDKPFRIWHARRNTEMLAGLFLRNILRAPLKLVFTSAAQRRHTRYTRWLIRQMDAVVTTSSRSAAFLKVPHTIIPHGIDLEAFHPPSDEERDWSRTELPGKYGIGCFGRVRHQKGTDLYVSALIDLLPKYPDWTGLVFGRVTSDNRGFCDELQEKVDAAGLHERILFMGEVPDVKPWMRRVSLCVAPSRNEGFGLTPLEAMASETAVAASDAGAYCDIVDEGETGFIVPAGDQAALARTIETYLADPELAAAHAKAGHRRVHQNFALRREAEGLAKVYEALWAQS</sequence>
<evidence type="ECO:0000313" key="4">
    <source>
        <dbReference type="EMBL" id="TDH34500.1"/>
    </source>
</evidence>
<comment type="caution">
    <text evidence="4">The sequence shown here is derived from an EMBL/GenBank/DDBJ whole genome shotgun (WGS) entry which is preliminary data.</text>
</comment>
<reference evidence="4 5" key="1">
    <citation type="journal article" date="2013" name="Int. J. Syst. Evol. Microbiol.">
        <title>Hoeflea suaedae sp. nov., an endophytic bacterium isolated from the root of the halophyte Suaeda maritima.</title>
        <authorList>
            <person name="Chung E.J."/>
            <person name="Park J.A."/>
            <person name="Pramanik P."/>
            <person name="Bibi F."/>
            <person name="Jeon C.O."/>
            <person name="Chung Y.R."/>
        </authorList>
    </citation>
    <scope>NUCLEOTIDE SEQUENCE [LARGE SCALE GENOMIC DNA]</scope>
    <source>
        <strain evidence="4 5">YC6898</strain>
    </source>
</reference>
<gene>
    <name evidence="4" type="ORF">E2A64_16850</name>
</gene>
<keyword evidence="3 4" id="KW-0808">Transferase</keyword>
<dbReference type="CDD" id="cd03801">
    <property type="entry name" value="GT4_PimA-like"/>
    <property type="match status" value="1"/>
</dbReference>
<dbReference type="GO" id="GO:0016757">
    <property type="term" value="F:glycosyltransferase activity"/>
    <property type="evidence" value="ECO:0007669"/>
    <property type="project" value="UniProtKB-KW"/>
</dbReference>
<dbReference type="Gene3D" id="3.40.50.2000">
    <property type="entry name" value="Glycogen Phosphorylase B"/>
    <property type="match status" value="2"/>
</dbReference>
<evidence type="ECO:0000313" key="5">
    <source>
        <dbReference type="Proteomes" id="UP000295131"/>
    </source>
</evidence>
<dbReference type="PANTHER" id="PTHR12526">
    <property type="entry name" value="GLYCOSYLTRANSFERASE"/>
    <property type="match status" value="1"/>
</dbReference>
<dbReference type="AlphaFoldDB" id="A0A4R5PHV0"/>
<proteinExistence type="inferred from homology"/>
<organism evidence="4 5">
    <name type="scientific">Pseudohoeflea suaedae</name>
    <dbReference type="NCBI Taxonomy" id="877384"/>
    <lineage>
        <taxon>Bacteria</taxon>
        <taxon>Pseudomonadati</taxon>
        <taxon>Pseudomonadota</taxon>
        <taxon>Alphaproteobacteria</taxon>
        <taxon>Hyphomicrobiales</taxon>
        <taxon>Rhizobiaceae</taxon>
        <taxon>Pseudohoeflea</taxon>
    </lineage>
</organism>
<keyword evidence="2" id="KW-0328">Glycosyltransferase</keyword>
<dbReference type="Proteomes" id="UP000295131">
    <property type="component" value="Unassembled WGS sequence"/>
</dbReference>
<protein>
    <submittedName>
        <fullName evidence="4">Glycosyltransferase family 1 protein</fullName>
    </submittedName>
</protein>
<dbReference type="SUPFAM" id="SSF53756">
    <property type="entry name" value="UDP-Glycosyltransferase/glycogen phosphorylase"/>
    <property type="match status" value="1"/>
</dbReference>
<evidence type="ECO:0000256" key="2">
    <source>
        <dbReference type="ARBA" id="ARBA00022676"/>
    </source>
</evidence>
<dbReference type="OrthoDB" id="5490290at2"/>
<keyword evidence="5" id="KW-1185">Reference proteome</keyword>
<evidence type="ECO:0000256" key="1">
    <source>
        <dbReference type="ARBA" id="ARBA00009481"/>
    </source>
</evidence>
<accession>A0A4R5PHV0</accession>
<dbReference type="Pfam" id="PF13692">
    <property type="entry name" value="Glyco_trans_1_4"/>
    <property type="match status" value="1"/>
</dbReference>
<evidence type="ECO:0000256" key="3">
    <source>
        <dbReference type="ARBA" id="ARBA00022679"/>
    </source>
</evidence>
<dbReference type="PANTHER" id="PTHR12526:SF640">
    <property type="entry name" value="COLANIC ACID BIOSYNTHESIS GLYCOSYLTRANSFERASE WCAL-RELATED"/>
    <property type="match status" value="1"/>
</dbReference>
<name>A0A4R5PHV0_9HYPH</name>